<evidence type="ECO:0000256" key="1">
    <source>
        <dbReference type="PROSITE-ProRule" id="PRU00473"/>
    </source>
</evidence>
<dbReference type="RefSeq" id="WP_095998690.1">
    <property type="nucleotide sequence ID" value="NZ_NSLI01000004.1"/>
</dbReference>
<name>A0A2A2SCE5_9SPHN</name>
<dbReference type="Gene3D" id="3.30.1330.60">
    <property type="entry name" value="OmpA-like domain"/>
    <property type="match status" value="1"/>
</dbReference>
<reference evidence="5" key="1">
    <citation type="submission" date="2017-09" db="EMBL/GenBank/DDBJ databases">
        <authorList>
            <person name="Feng G."/>
            <person name="Zhu H."/>
        </authorList>
    </citation>
    <scope>NUCLEOTIDE SEQUENCE [LARGE SCALE GENOMIC DNA]</scope>
    <source>
        <strain evidence="5">1PNM-20</strain>
    </source>
</reference>
<keyword evidence="1" id="KW-0472">Membrane</keyword>
<dbReference type="PANTHER" id="PTHR30329:SF20">
    <property type="entry name" value="EXPORTED PROTEIN"/>
    <property type="match status" value="1"/>
</dbReference>
<feature type="compositionally biased region" description="Low complexity" evidence="2">
    <location>
        <begin position="268"/>
        <end position="279"/>
    </location>
</feature>
<feature type="domain" description="OmpA-like" evidence="3">
    <location>
        <begin position="176"/>
        <end position="292"/>
    </location>
</feature>
<dbReference type="GO" id="GO:0016020">
    <property type="term" value="C:membrane"/>
    <property type="evidence" value="ECO:0007669"/>
    <property type="project" value="UniProtKB-UniRule"/>
</dbReference>
<sequence length="292" mass="30700">MVDRFSIKDGMEVVGSDGARVGTVRDVETGRFILHDETGHARDRALMLSRVERVEGNRVHLTETASVVLGGFAERLAEATGDPDPHHPHSPRTAKTALYWALGLFLLLASLALAYCRTTDREEETITAPAQIEPGPVSPAAAGAPLPVQLPNGRQLQLAPDSLALQLRNYLATPDVQAGRSFQFERIHFDTGSAEVLAAEIPAIASVGQVLQAFPNARVRVVGFADARGSAPANADLGLQRAEAVAGLLAGNGVPRDRIETASGGEGAPAATNATAAGQAENRRTELVVTAL</sequence>
<comment type="caution">
    <text evidence="4">The sequence shown here is derived from an EMBL/GenBank/DDBJ whole genome shotgun (WGS) entry which is preliminary data.</text>
</comment>
<dbReference type="CDD" id="cd07185">
    <property type="entry name" value="OmpA_C-like"/>
    <property type="match status" value="1"/>
</dbReference>
<protein>
    <recommendedName>
        <fullName evidence="3">OmpA-like domain-containing protein</fullName>
    </recommendedName>
</protein>
<feature type="region of interest" description="Disordered" evidence="2">
    <location>
        <begin position="259"/>
        <end position="279"/>
    </location>
</feature>
<organism evidence="4 5">
    <name type="scientific">Sphingomonas lenta</name>
    <dbReference type="NCBI Taxonomy" id="1141887"/>
    <lineage>
        <taxon>Bacteria</taxon>
        <taxon>Pseudomonadati</taxon>
        <taxon>Pseudomonadota</taxon>
        <taxon>Alphaproteobacteria</taxon>
        <taxon>Sphingomonadales</taxon>
        <taxon>Sphingomonadaceae</taxon>
        <taxon>Sphingomonas</taxon>
    </lineage>
</organism>
<dbReference type="EMBL" id="NSLI01000004">
    <property type="protein sequence ID" value="PAX06865.1"/>
    <property type="molecule type" value="Genomic_DNA"/>
</dbReference>
<dbReference type="SUPFAM" id="SSF103088">
    <property type="entry name" value="OmpA-like"/>
    <property type="match status" value="1"/>
</dbReference>
<keyword evidence="5" id="KW-1185">Reference proteome</keyword>
<dbReference type="PANTHER" id="PTHR30329">
    <property type="entry name" value="STATOR ELEMENT OF FLAGELLAR MOTOR COMPLEX"/>
    <property type="match status" value="1"/>
</dbReference>
<dbReference type="AlphaFoldDB" id="A0A2A2SCE5"/>
<evidence type="ECO:0000313" key="4">
    <source>
        <dbReference type="EMBL" id="PAX06865.1"/>
    </source>
</evidence>
<proteinExistence type="predicted"/>
<dbReference type="Pfam" id="PF09939">
    <property type="entry name" value="DUF2171"/>
    <property type="match status" value="1"/>
</dbReference>
<dbReference type="PROSITE" id="PS51123">
    <property type="entry name" value="OMPA_2"/>
    <property type="match status" value="1"/>
</dbReference>
<dbReference type="Pfam" id="PF00691">
    <property type="entry name" value="OmpA"/>
    <property type="match status" value="1"/>
</dbReference>
<evidence type="ECO:0000256" key="2">
    <source>
        <dbReference type="SAM" id="MobiDB-lite"/>
    </source>
</evidence>
<evidence type="ECO:0000259" key="3">
    <source>
        <dbReference type="PROSITE" id="PS51123"/>
    </source>
</evidence>
<dbReference type="InterPro" id="IPR018684">
    <property type="entry name" value="DUF2171"/>
</dbReference>
<gene>
    <name evidence="4" type="ORF">CKY28_12360</name>
</gene>
<dbReference type="OrthoDB" id="9814546at2"/>
<evidence type="ECO:0000313" key="5">
    <source>
        <dbReference type="Proteomes" id="UP000218151"/>
    </source>
</evidence>
<dbReference type="InterPro" id="IPR036737">
    <property type="entry name" value="OmpA-like_sf"/>
</dbReference>
<dbReference type="InterPro" id="IPR006665">
    <property type="entry name" value="OmpA-like"/>
</dbReference>
<dbReference type="Proteomes" id="UP000218151">
    <property type="component" value="Unassembled WGS sequence"/>
</dbReference>
<accession>A0A2A2SCE5</accession>
<dbReference type="InterPro" id="IPR050330">
    <property type="entry name" value="Bact_OuterMem_StrucFunc"/>
</dbReference>